<reference evidence="2 3" key="1">
    <citation type="submission" date="2018-08" db="EMBL/GenBank/DDBJ databases">
        <title>Genome sequencing of rice bacterial endophytes.</title>
        <authorList>
            <person name="Venturi V."/>
        </authorList>
    </citation>
    <scope>NUCLEOTIDE SEQUENCE [LARGE SCALE GENOMIC DNA]</scope>
    <source>
        <strain evidence="2 3">E1205</strain>
    </source>
</reference>
<protein>
    <submittedName>
        <fullName evidence="2">Uncharacterized protein</fullName>
    </submittedName>
</protein>
<evidence type="ECO:0000256" key="1">
    <source>
        <dbReference type="SAM" id="Phobius"/>
    </source>
</evidence>
<feature type="transmembrane region" description="Helical" evidence="1">
    <location>
        <begin position="6"/>
        <end position="26"/>
    </location>
</feature>
<name>A0A397MIP9_ECTOL</name>
<comment type="caution">
    <text evidence="2">The sequence shown here is derived from an EMBL/GenBank/DDBJ whole genome shotgun (WGS) entry which is preliminary data.</text>
</comment>
<keyword evidence="1" id="KW-0472">Membrane</keyword>
<dbReference type="EMBL" id="QXDA01000004">
    <property type="protein sequence ID" value="RIA22637.1"/>
    <property type="molecule type" value="Genomic_DNA"/>
</dbReference>
<dbReference type="RefSeq" id="WP_119693789.1">
    <property type="nucleotide sequence ID" value="NZ_QXDA01000004.1"/>
</dbReference>
<gene>
    <name evidence="2" type="ORF">DFO61_3327</name>
</gene>
<accession>A0A397MIP9</accession>
<keyword evidence="1" id="KW-0812">Transmembrane</keyword>
<dbReference type="AlphaFoldDB" id="A0A397MIP9"/>
<keyword evidence="1" id="KW-1133">Transmembrane helix</keyword>
<proteinExistence type="predicted"/>
<evidence type="ECO:0000313" key="2">
    <source>
        <dbReference type="EMBL" id="RIA22637.1"/>
    </source>
</evidence>
<organism evidence="2 3">
    <name type="scientific">Ectopseudomonas oleovorans</name>
    <name type="common">Pseudomonas oleovorans</name>
    <dbReference type="NCBI Taxonomy" id="301"/>
    <lineage>
        <taxon>Bacteria</taxon>
        <taxon>Pseudomonadati</taxon>
        <taxon>Pseudomonadota</taxon>
        <taxon>Gammaproteobacteria</taxon>
        <taxon>Pseudomonadales</taxon>
        <taxon>Pseudomonadaceae</taxon>
        <taxon>Ectopseudomonas</taxon>
    </lineage>
</organism>
<sequence length="223" mass="24344">MTTPQIYGLFAMLTAAALAGFIFYCIGLRTGKAAGYEQGRTTEKNYWKKILGSVRADLGEARDMLDIRTRDTASLRESMQHLERDLLQRLAAAAPLTDEDLAVLLAVANKLELSADTFAGLNAHDHARFSRHLQAQVLDMADRLKIAQANTKPHPDSELIDWLEAEAAVAFECENCTLTFASNHGHELGIDTVRALLTQSKADSETVADFLGDLATPAQEDAA</sequence>
<dbReference type="Proteomes" id="UP000265836">
    <property type="component" value="Unassembled WGS sequence"/>
</dbReference>
<evidence type="ECO:0000313" key="3">
    <source>
        <dbReference type="Proteomes" id="UP000265836"/>
    </source>
</evidence>